<dbReference type="InterPro" id="IPR029074">
    <property type="entry name" value="Imm49"/>
</dbReference>
<organism evidence="1 2">
    <name type="scientific">Archangium lansingense</name>
    <dbReference type="NCBI Taxonomy" id="2995310"/>
    <lineage>
        <taxon>Bacteria</taxon>
        <taxon>Pseudomonadati</taxon>
        <taxon>Myxococcota</taxon>
        <taxon>Myxococcia</taxon>
        <taxon>Myxococcales</taxon>
        <taxon>Cystobacterineae</taxon>
        <taxon>Archangiaceae</taxon>
        <taxon>Archangium</taxon>
    </lineage>
</organism>
<dbReference type="Pfam" id="PF15575">
    <property type="entry name" value="Imm49"/>
    <property type="match status" value="1"/>
</dbReference>
<accession>A0ABT3ZXH1</accession>
<evidence type="ECO:0000313" key="2">
    <source>
        <dbReference type="Proteomes" id="UP001207654"/>
    </source>
</evidence>
<gene>
    <name evidence="1" type="ORF">OV287_06325</name>
</gene>
<keyword evidence="2" id="KW-1185">Reference proteome</keyword>
<dbReference type="Proteomes" id="UP001207654">
    <property type="component" value="Unassembled WGS sequence"/>
</dbReference>
<protein>
    <submittedName>
        <fullName evidence="1">Imm49 family immunity protein</fullName>
    </submittedName>
</protein>
<comment type="caution">
    <text evidence="1">The sequence shown here is derived from an EMBL/GenBank/DDBJ whole genome shotgun (WGS) entry which is preliminary data.</text>
</comment>
<name>A0ABT3ZXH1_9BACT</name>
<proteinExistence type="predicted"/>
<dbReference type="RefSeq" id="WP_267533077.1">
    <property type="nucleotide sequence ID" value="NZ_JAPNKA010000001.1"/>
</dbReference>
<dbReference type="EMBL" id="JAPNKA010000001">
    <property type="protein sequence ID" value="MCY1074095.1"/>
    <property type="molecule type" value="Genomic_DNA"/>
</dbReference>
<evidence type="ECO:0000313" key="1">
    <source>
        <dbReference type="EMBL" id="MCY1074095.1"/>
    </source>
</evidence>
<reference evidence="1 2" key="1">
    <citation type="submission" date="2022-11" db="EMBL/GenBank/DDBJ databases">
        <title>Minimal conservation of predation-associated metabolite biosynthetic gene clusters underscores biosynthetic potential of Myxococcota including descriptions for ten novel species: Archangium lansinium sp. nov., Myxococcus landrumus sp. nov., Nannocystis bai.</title>
        <authorList>
            <person name="Ahearne A."/>
            <person name="Stevens C."/>
            <person name="Phillips K."/>
        </authorList>
    </citation>
    <scope>NUCLEOTIDE SEQUENCE [LARGE SCALE GENOMIC DNA]</scope>
    <source>
        <strain evidence="1 2">MIWBW</strain>
    </source>
</reference>
<sequence length="254" mass="27658">MGSRFVPVILANADQEIGELLADASHDAPGKVFQRLCRAYRVRGCAAFFISCRAAQLHADLQRSGAAHAAFLEHAPEAEKATGRAAPFFDALACTDLATAERIAWRSSRALKPDLELPEDFHYVDLLMERFFRGGRKGGESEAILARFEEAVEGGASTRLDICRALLATDAAAFEEALAALVQEHRDHYATGLSKGRIPEEVWAIDGCLFVEGLALLRVAELAGLRVSTDYPLLPSLALPVPRIDFGPDTWRSP</sequence>